<evidence type="ECO:0000313" key="10">
    <source>
        <dbReference type="EMBL" id="OAF12636.1"/>
    </source>
</evidence>
<dbReference type="InterPro" id="IPR020539">
    <property type="entry name" value="RNase_P_CS"/>
</dbReference>
<reference evidence="10 11" key="1">
    <citation type="submission" date="2016-03" db="EMBL/GenBank/DDBJ databases">
        <title>Draft Genome Sequence of the Strain BR 10245 (Bradyrhizobium sp.) isolated from nodules of Centrolobium paraense.</title>
        <authorList>
            <person name="Simoes-Araujo J.L.Sr."/>
            <person name="Barauna A.C."/>
            <person name="Silva K."/>
            <person name="Zilli J.E."/>
        </authorList>
    </citation>
    <scope>NUCLEOTIDE SEQUENCE [LARGE SCALE GENOMIC DNA]</scope>
    <source>
        <strain evidence="10 11">BR 10245</strain>
    </source>
</reference>
<evidence type="ECO:0000256" key="6">
    <source>
        <dbReference type="ARBA" id="ARBA00022884"/>
    </source>
</evidence>
<evidence type="ECO:0000256" key="9">
    <source>
        <dbReference type="SAM" id="MobiDB-lite"/>
    </source>
</evidence>
<proteinExistence type="inferred from homology"/>
<dbReference type="GO" id="GO:0000049">
    <property type="term" value="F:tRNA binding"/>
    <property type="evidence" value="ECO:0007669"/>
    <property type="project" value="UniProtKB-UniRule"/>
</dbReference>
<dbReference type="InterPro" id="IPR000100">
    <property type="entry name" value="RNase_P"/>
</dbReference>
<comment type="caution">
    <text evidence="10">The sequence shown here is derived from an EMBL/GenBank/DDBJ whole genome shotgun (WGS) entry which is preliminary data.</text>
</comment>
<feature type="region of interest" description="Disordered" evidence="9">
    <location>
        <begin position="101"/>
        <end position="133"/>
    </location>
</feature>
<gene>
    <name evidence="7" type="primary">rnpA</name>
    <name evidence="10" type="ORF">AYJ54_46125</name>
</gene>
<dbReference type="Pfam" id="PF00825">
    <property type="entry name" value="Ribonuclease_P"/>
    <property type="match status" value="1"/>
</dbReference>
<dbReference type="GO" id="GO:0001682">
    <property type="term" value="P:tRNA 5'-leader removal"/>
    <property type="evidence" value="ECO:0007669"/>
    <property type="project" value="UniProtKB-UniRule"/>
</dbReference>
<dbReference type="PANTHER" id="PTHR33992">
    <property type="entry name" value="RIBONUCLEASE P PROTEIN COMPONENT"/>
    <property type="match status" value="1"/>
</dbReference>
<keyword evidence="11" id="KW-1185">Reference proteome</keyword>
<dbReference type="NCBIfam" id="TIGR00188">
    <property type="entry name" value="rnpA"/>
    <property type="match status" value="1"/>
</dbReference>
<name>A0A176YZD8_9BRAD</name>
<protein>
    <recommendedName>
        <fullName evidence="7 8">Ribonuclease P protein component</fullName>
        <shortName evidence="7">RNase P protein</shortName>
        <shortName evidence="7">RNaseP protein</shortName>
        <ecNumber evidence="7 8">3.1.26.5</ecNumber>
    </recommendedName>
    <alternativeName>
        <fullName evidence="7">Protein C5</fullName>
    </alternativeName>
</protein>
<sequence>MDRLRQRADFLAVANGARVNASAFVLQSRRRDDSGPIRIGFTVTKKNGTATERNRIRRRLRELVKRLDPVSMLPHHDYVLVGRREALTRDFATMLDDLRAAFRKPARQAPKGRGPRTDRPRPGPSPATSRKPD</sequence>
<dbReference type="GO" id="GO:0042781">
    <property type="term" value="F:3'-tRNA processing endoribonuclease activity"/>
    <property type="evidence" value="ECO:0007669"/>
    <property type="project" value="TreeGrafter"/>
</dbReference>
<dbReference type="OrthoDB" id="9810867at2"/>
<dbReference type="PROSITE" id="PS00648">
    <property type="entry name" value="RIBONUCLEASE_P"/>
    <property type="match status" value="1"/>
</dbReference>
<dbReference type="Proteomes" id="UP000076959">
    <property type="component" value="Unassembled WGS sequence"/>
</dbReference>
<evidence type="ECO:0000256" key="4">
    <source>
        <dbReference type="ARBA" id="ARBA00022759"/>
    </source>
</evidence>
<accession>A0A176YZD8</accession>
<keyword evidence="3 7" id="KW-0540">Nuclease</keyword>
<comment type="function">
    <text evidence="1 7">RNaseP catalyzes the removal of the 5'-leader sequence from pre-tRNA to produce the mature 5'-terminus. It can also cleave other RNA substrates such as 4.5S RNA. The protein component plays an auxiliary but essential role in vivo by binding to the 5'-leader sequence and broadening the substrate specificity of the ribozyme.</text>
</comment>
<evidence type="ECO:0000313" key="11">
    <source>
        <dbReference type="Proteomes" id="UP000076959"/>
    </source>
</evidence>
<evidence type="ECO:0000256" key="8">
    <source>
        <dbReference type="NCBIfam" id="TIGR00188"/>
    </source>
</evidence>
<dbReference type="InterPro" id="IPR020568">
    <property type="entry name" value="Ribosomal_Su5_D2-typ_SF"/>
</dbReference>
<dbReference type="GO" id="GO:0030677">
    <property type="term" value="C:ribonuclease P complex"/>
    <property type="evidence" value="ECO:0007669"/>
    <property type="project" value="TreeGrafter"/>
</dbReference>
<dbReference type="Gene3D" id="3.30.230.10">
    <property type="match status" value="1"/>
</dbReference>
<dbReference type="EMBL" id="LUUB01000039">
    <property type="protein sequence ID" value="OAF12636.1"/>
    <property type="molecule type" value="Genomic_DNA"/>
</dbReference>
<dbReference type="SUPFAM" id="SSF54211">
    <property type="entry name" value="Ribosomal protein S5 domain 2-like"/>
    <property type="match status" value="1"/>
</dbReference>
<keyword evidence="4 7" id="KW-0255">Endonuclease</keyword>
<dbReference type="GO" id="GO:0004526">
    <property type="term" value="F:ribonuclease P activity"/>
    <property type="evidence" value="ECO:0007669"/>
    <property type="project" value="UniProtKB-UniRule"/>
</dbReference>
<organism evidence="10 11">
    <name type="scientific">Bradyrhizobium centrolobii</name>
    <dbReference type="NCBI Taxonomy" id="1505087"/>
    <lineage>
        <taxon>Bacteria</taxon>
        <taxon>Pseudomonadati</taxon>
        <taxon>Pseudomonadota</taxon>
        <taxon>Alphaproteobacteria</taxon>
        <taxon>Hyphomicrobiales</taxon>
        <taxon>Nitrobacteraceae</taxon>
        <taxon>Bradyrhizobium</taxon>
    </lineage>
</organism>
<comment type="catalytic activity">
    <reaction evidence="7">
        <text>Endonucleolytic cleavage of RNA, removing 5'-extranucleotides from tRNA precursor.</text>
        <dbReference type="EC" id="3.1.26.5"/>
    </reaction>
</comment>
<dbReference type="EC" id="3.1.26.5" evidence="7 8"/>
<evidence type="ECO:0000256" key="2">
    <source>
        <dbReference type="ARBA" id="ARBA00022694"/>
    </source>
</evidence>
<dbReference type="STRING" id="1505087.AYJ54_46125"/>
<evidence type="ECO:0000256" key="7">
    <source>
        <dbReference type="HAMAP-Rule" id="MF_00227"/>
    </source>
</evidence>
<evidence type="ECO:0000256" key="5">
    <source>
        <dbReference type="ARBA" id="ARBA00022801"/>
    </source>
</evidence>
<dbReference type="PANTHER" id="PTHR33992:SF1">
    <property type="entry name" value="RIBONUCLEASE P PROTEIN COMPONENT"/>
    <property type="match status" value="1"/>
</dbReference>
<comment type="subunit">
    <text evidence="7">Consists of a catalytic RNA component (M1 or rnpB) and a protein subunit.</text>
</comment>
<dbReference type="HAMAP" id="MF_00227">
    <property type="entry name" value="RNase_P"/>
    <property type="match status" value="1"/>
</dbReference>
<dbReference type="AlphaFoldDB" id="A0A176YZD8"/>
<keyword evidence="6 7" id="KW-0694">RNA-binding</keyword>
<dbReference type="RefSeq" id="WP_063698765.1">
    <property type="nucleotide sequence ID" value="NZ_LUUB01000039.1"/>
</dbReference>
<dbReference type="InterPro" id="IPR014721">
    <property type="entry name" value="Ribsml_uS5_D2-typ_fold_subgr"/>
</dbReference>
<comment type="similarity">
    <text evidence="7">Belongs to the RnpA family.</text>
</comment>
<keyword evidence="2 7" id="KW-0819">tRNA processing</keyword>
<evidence type="ECO:0000256" key="1">
    <source>
        <dbReference type="ARBA" id="ARBA00002663"/>
    </source>
</evidence>
<evidence type="ECO:0000256" key="3">
    <source>
        <dbReference type="ARBA" id="ARBA00022722"/>
    </source>
</evidence>
<keyword evidence="5 7" id="KW-0378">Hydrolase</keyword>